<dbReference type="InterPro" id="IPR001647">
    <property type="entry name" value="HTH_TetR"/>
</dbReference>
<sequence>MVSGSWRRGGGGSGSAMSRTPTPEDAVCAALTLFRRIGYRATTMEAIAAAAGVTSDVLRELYRSKEEILRDLAEECGADVVRHAGRLGTVEADRAGLDELRVWIAGLSSVVHRRSTAMRMWLMVDEAERELRQSVLRTLSSFAETLRPRFEKLDTGSVDPGVLAIAVLTLVAWAQLTRAAQMPGIDESVVDDHLAVLVGNTLLPDLPRPTWQPPPTPAPHDEITPRRRSRQGLPALPEPSTGLVGLRRAARTSRAEYVVDRTLTAAVDVIRRQGYGATSVGEIITVAGLPRASFSAFWPDRRALLQTLTHRAALALRGPLAQLPTADTGRQDLRAWISSWLDMLVQHGPVLHLWVHESGNEIELGGLTVHLRQTALSIVDGLLPGGLPDESTERRVARVVMWALLVELPYALCIQAELLPRSDVLDVLALFLERAVPDRP</sequence>
<feature type="compositionally biased region" description="Pro residues" evidence="5">
    <location>
        <begin position="206"/>
        <end position="218"/>
    </location>
</feature>
<evidence type="ECO:0000256" key="1">
    <source>
        <dbReference type="ARBA" id="ARBA00023015"/>
    </source>
</evidence>
<feature type="domain" description="HTH tetR-type" evidence="6">
    <location>
        <begin position="256"/>
        <end position="316"/>
    </location>
</feature>
<keyword evidence="3" id="KW-0804">Transcription</keyword>
<dbReference type="Pfam" id="PF00440">
    <property type="entry name" value="TetR_N"/>
    <property type="match status" value="2"/>
</dbReference>
<dbReference type="Proteomes" id="UP001428817">
    <property type="component" value="Unassembled WGS sequence"/>
</dbReference>
<dbReference type="PANTHER" id="PTHR47506">
    <property type="entry name" value="TRANSCRIPTIONAL REGULATORY PROTEIN"/>
    <property type="match status" value="1"/>
</dbReference>
<feature type="DNA-binding region" description="H-T-H motif" evidence="4">
    <location>
        <begin position="279"/>
        <end position="298"/>
    </location>
</feature>
<gene>
    <name evidence="7" type="ORF">GCM10023321_13510</name>
</gene>
<evidence type="ECO:0000256" key="3">
    <source>
        <dbReference type="ARBA" id="ARBA00023163"/>
    </source>
</evidence>
<name>A0ABP9PV03_9PSEU</name>
<keyword evidence="8" id="KW-1185">Reference proteome</keyword>
<dbReference type="PANTHER" id="PTHR47506:SF6">
    <property type="entry name" value="HTH-TYPE TRANSCRIPTIONAL REPRESSOR NEMR"/>
    <property type="match status" value="1"/>
</dbReference>
<evidence type="ECO:0000259" key="6">
    <source>
        <dbReference type="PROSITE" id="PS50977"/>
    </source>
</evidence>
<feature type="region of interest" description="Disordered" evidence="5">
    <location>
        <begin position="1"/>
        <end position="22"/>
    </location>
</feature>
<evidence type="ECO:0000313" key="7">
    <source>
        <dbReference type="EMBL" id="GAA5149530.1"/>
    </source>
</evidence>
<keyword evidence="2 4" id="KW-0238">DNA-binding</keyword>
<feature type="domain" description="HTH tetR-type" evidence="6">
    <location>
        <begin position="20"/>
        <end position="80"/>
    </location>
</feature>
<evidence type="ECO:0000256" key="5">
    <source>
        <dbReference type="SAM" id="MobiDB-lite"/>
    </source>
</evidence>
<evidence type="ECO:0000256" key="4">
    <source>
        <dbReference type="PROSITE-ProRule" id="PRU00335"/>
    </source>
</evidence>
<reference evidence="8" key="1">
    <citation type="journal article" date="2019" name="Int. J. Syst. Evol. Microbiol.">
        <title>The Global Catalogue of Microorganisms (GCM) 10K type strain sequencing project: providing services to taxonomists for standard genome sequencing and annotation.</title>
        <authorList>
            <consortium name="The Broad Institute Genomics Platform"/>
            <consortium name="The Broad Institute Genome Sequencing Center for Infectious Disease"/>
            <person name="Wu L."/>
            <person name="Ma J."/>
        </authorList>
    </citation>
    <scope>NUCLEOTIDE SEQUENCE [LARGE SCALE GENOMIC DNA]</scope>
    <source>
        <strain evidence="8">JCM 18303</strain>
    </source>
</reference>
<proteinExistence type="predicted"/>
<accession>A0ABP9PV03</accession>
<comment type="caution">
    <text evidence="7">The sequence shown here is derived from an EMBL/GenBank/DDBJ whole genome shotgun (WGS) entry which is preliminary data.</text>
</comment>
<evidence type="ECO:0000313" key="8">
    <source>
        <dbReference type="Proteomes" id="UP001428817"/>
    </source>
</evidence>
<dbReference type="EMBL" id="BAABJP010000004">
    <property type="protein sequence ID" value="GAA5149530.1"/>
    <property type="molecule type" value="Genomic_DNA"/>
</dbReference>
<dbReference type="Gene3D" id="1.10.357.10">
    <property type="entry name" value="Tetracycline Repressor, domain 2"/>
    <property type="match status" value="2"/>
</dbReference>
<protein>
    <recommendedName>
        <fullName evidence="6">HTH tetR-type domain-containing protein</fullName>
    </recommendedName>
</protein>
<organism evidence="7 8">
    <name type="scientific">Pseudonocardia eucalypti</name>
    <dbReference type="NCBI Taxonomy" id="648755"/>
    <lineage>
        <taxon>Bacteria</taxon>
        <taxon>Bacillati</taxon>
        <taxon>Actinomycetota</taxon>
        <taxon>Actinomycetes</taxon>
        <taxon>Pseudonocardiales</taxon>
        <taxon>Pseudonocardiaceae</taxon>
        <taxon>Pseudonocardia</taxon>
    </lineage>
</organism>
<dbReference type="SUPFAM" id="SSF46689">
    <property type="entry name" value="Homeodomain-like"/>
    <property type="match status" value="2"/>
</dbReference>
<feature type="DNA-binding region" description="H-T-H motif" evidence="4">
    <location>
        <begin position="43"/>
        <end position="62"/>
    </location>
</feature>
<feature type="region of interest" description="Disordered" evidence="5">
    <location>
        <begin position="206"/>
        <end position="238"/>
    </location>
</feature>
<dbReference type="PROSITE" id="PS50977">
    <property type="entry name" value="HTH_TETR_2"/>
    <property type="match status" value="2"/>
</dbReference>
<dbReference type="InterPro" id="IPR009057">
    <property type="entry name" value="Homeodomain-like_sf"/>
</dbReference>
<keyword evidence="1" id="KW-0805">Transcription regulation</keyword>
<evidence type="ECO:0000256" key="2">
    <source>
        <dbReference type="ARBA" id="ARBA00023125"/>
    </source>
</evidence>